<proteinExistence type="inferred from homology"/>
<feature type="domain" description="Phosphoribosyltransferase" evidence="9">
    <location>
        <begin position="288"/>
        <end position="423"/>
    </location>
</feature>
<dbReference type="InterPro" id="IPR013785">
    <property type="entry name" value="Aldolase_TIM"/>
</dbReference>
<dbReference type="CDD" id="cd06223">
    <property type="entry name" value="PRTases_typeI"/>
    <property type="match status" value="1"/>
</dbReference>
<comment type="pathway">
    <text evidence="8">Purine metabolism.</text>
</comment>
<sequence>VNRIEFHKQFKVPGPAVLPVIHVQDRPQVSRNIELAVGCGAQGVFLINHDFDLPTFLPLLEECREAFPSVWMGVNFLGVTGRDAFPVLGEMEQRGLVIDAYWADDARIEERERDASEAEEISRLRAESLWTGLYFGGTAFKKQRVVNPAHYVEAASEATRWMDVVTTSGPGTGQIADLSKIANFRTGVAQRPLAIASGITPENVGDYARDADAILVATGINRPGDFYEIDQGRLTRLLENCRQSHVVGKSPPATQTEADERWYLRYMAPTVKGDTFAWLDPSSAYINARAFGAIVDDLLAPFRSERIDVVAGVDAAGYVLGGALAVRLGTGLLTIRKAGKLPGPTDEGEFVNYTQRPQSMELRVPACRPGTRVLLVDQWVETGGTIGAAIELIERQGGVIVGIATICIEETPETKALQEKYRCVASVLPGSDFQAQCNAKHMDFFEGFDWDRVLADTLG</sequence>
<accession>A0A381YS35</accession>
<evidence type="ECO:0000256" key="1">
    <source>
        <dbReference type="ARBA" id="ARBA00004496"/>
    </source>
</evidence>
<dbReference type="EMBL" id="UINC01018926">
    <property type="protein sequence ID" value="SVA79848.1"/>
    <property type="molecule type" value="Genomic_DNA"/>
</dbReference>
<comment type="similarity">
    <text evidence="2">Belongs to the purine/pyrimidine phosphoribosyltransferase family.</text>
</comment>
<feature type="non-terminal residue" evidence="10">
    <location>
        <position position="1"/>
    </location>
</feature>
<evidence type="ECO:0000259" key="9">
    <source>
        <dbReference type="Pfam" id="PF00156"/>
    </source>
</evidence>
<dbReference type="InterPro" id="IPR000836">
    <property type="entry name" value="PRTase_dom"/>
</dbReference>
<dbReference type="GO" id="GO:0006166">
    <property type="term" value="P:purine ribonucleoside salvage"/>
    <property type="evidence" value="ECO:0007669"/>
    <property type="project" value="UniProtKB-KW"/>
</dbReference>
<dbReference type="PANTHER" id="PTHR11776:SF7">
    <property type="entry name" value="PHOSPHORIBOSYLTRANSFERASE DOMAIN-CONTAINING PROTEIN"/>
    <property type="match status" value="1"/>
</dbReference>
<comment type="subunit">
    <text evidence="3">Homodimer.</text>
</comment>
<keyword evidence="5" id="KW-0328">Glycosyltransferase</keyword>
<dbReference type="SUPFAM" id="SSF53271">
    <property type="entry name" value="PRTase-like"/>
    <property type="match status" value="1"/>
</dbReference>
<dbReference type="Gene3D" id="3.20.20.70">
    <property type="entry name" value="Aldolase class I"/>
    <property type="match status" value="1"/>
</dbReference>
<organism evidence="10">
    <name type="scientific">marine metagenome</name>
    <dbReference type="NCBI Taxonomy" id="408172"/>
    <lineage>
        <taxon>unclassified sequences</taxon>
        <taxon>metagenomes</taxon>
        <taxon>ecological metagenomes</taxon>
    </lineage>
</organism>
<keyword evidence="4" id="KW-0963">Cytoplasm</keyword>
<evidence type="ECO:0000256" key="8">
    <source>
        <dbReference type="ARBA" id="ARBA00025704"/>
    </source>
</evidence>
<reference evidence="10" key="1">
    <citation type="submission" date="2018-05" db="EMBL/GenBank/DDBJ databases">
        <authorList>
            <person name="Lanie J.A."/>
            <person name="Ng W.-L."/>
            <person name="Kazmierczak K.M."/>
            <person name="Andrzejewski T.M."/>
            <person name="Davidsen T.M."/>
            <person name="Wayne K.J."/>
            <person name="Tettelin H."/>
            <person name="Glass J.I."/>
            <person name="Rusch D."/>
            <person name="Podicherti R."/>
            <person name="Tsui H.-C.T."/>
            <person name="Winkler M.E."/>
        </authorList>
    </citation>
    <scope>NUCLEOTIDE SEQUENCE</scope>
</reference>
<evidence type="ECO:0000256" key="5">
    <source>
        <dbReference type="ARBA" id="ARBA00022676"/>
    </source>
</evidence>
<evidence type="ECO:0000256" key="3">
    <source>
        <dbReference type="ARBA" id="ARBA00011738"/>
    </source>
</evidence>
<evidence type="ECO:0000313" key="10">
    <source>
        <dbReference type="EMBL" id="SVA79848.1"/>
    </source>
</evidence>
<dbReference type="PANTHER" id="PTHR11776">
    <property type="entry name" value="ADENINE PHOSPHORIBOSYLTRANSFERASE"/>
    <property type="match status" value="1"/>
</dbReference>
<name>A0A381YS35_9ZZZZ</name>
<protein>
    <recommendedName>
        <fullName evidence="9">Phosphoribosyltransferase domain-containing protein</fullName>
    </recommendedName>
</protein>
<dbReference type="GO" id="GO:0003999">
    <property type="term" value="F:adenine phosphoribosyltransferase activity"/>
    <property type="evidence" value="ECO:0007669"/>
    <property type="project" value="TreeGrafter"/>
</dbReference>
<evidence type="ECO:0000256" key="2">
    <source>
        <dbReference type="ARBA" id="ARBA00008391"/>
    </source>
</evidence>
<dbReference type="InterPro" id="IPR011060">
    <property type="entry name" value="RibuloseP-bd_barrel"/>
</dbReference>
<dbReference type="AlphaFoldDB" id="A0A381YS35"/>
<evidence type="ECO:0000256" key="6">
    <source>
        <dbReference type="ARBA" id="ARBA00022679"/>
    </source>
</evidence>
<dbReference type="Pfam" id="PF00156">
    <property type="entry name" value="Pribosyltran"/>
    <property type="match status" value="1"/>
</dbReference>
<gene>
    <name evidence="10" type="ORF">METZ01_LOCUS132702</name>
</gene>
<evidence type="ECO:0000256" key="4">
    <source>
        <dbReference type="ARBA" id="ARBA00022490"/>
    </source>
</evidence>
<dbReference type="InterPro" id="IPR029057">
    <property type="entry name" value="PRTase-like"/>
</dbReference>
<dbReference type="InterPro" id="IPR050120">
    <property type="entry name" value="Adenine_PRTase"/>
</dbReference>
<dbReference type="GO" id="GO:0005737">
    <property type="term" value="C:cytoplasm"/>
    <property type="evidence" value="ECO:0007669"/>
    <property type="project" value="UniProtKB-SubCell"/>
</dbReference>
<comment type="subcellular location">
    <subcellularLocation>
        <location evidence="1">Cytoplasm</location>
    </subcellularLocation>
</comment>
<keyword evidence="7" id="KW-0660">Purine salvage</keyword>
<dbReference type="Gene3D" id="3.40.50.2020">
    <property type="match status" value="1"/>
</dbReference>
<dbReference type="SUPFAM" id="SSF51366">
    <property type="entry name" value="Ribulose-phoshate binding barrel"/>
    <property type="match status" value="1"/>
</dbReference>
<evidence type="ECO:0000256" key="7">
    <source>
        <dbReference type="ARBA" id="ARBA00022726"/>
    </source>
</evidence>
<keyword evidence="6" id="KW-0808">Transferase</keyword>